<dbReference type="VEuPathDB" id="CryptoDB:Cvel_24451"/>
<sequence length="489" mass="56054">MPPKPEQCTQLTKKGDRCRRAAVTGGLCKQHFDAQVPEPTSEPVEPVEAETGKLSAAMWEKMERFPYLGSKTRIVSLAGPFPGFFEVGKEKTGTDEETGKDTYCTYPKKCGSLPNVQFGVTDAKHTQRRLVANISHGKFGKYQIAKGDEVAIRLSVANSYDKSLAFRVHVGAVRAVCSNGLVVGDNLVPPLRVAHHRSHKSDAFFRADEEFVQRVEDLFKAGKRVAAEWQRWRRERTSAGFHRRFREEMCDAEMVPLHEYIDEEVRKHREANGGTWPTKWEFFNFATYFTTHCLTPRDEDGALLPAEEKRVIEERLSKFFYPKDKEEENPQYKPEEDETEEDSEEEYDEEDGVSSEDEEEEEVDGICKNVSASPREQQEAKLSPRSARRLQRNGGRRSIRLSQPGKERVKYFDESEEEGSSSEEEGSDGEEEGKTDKQLEREEMKREQRRMKDEETEGESEGESGDEEEEEEEDEDDLSDFVVPDDEED</sequence>
<evidence type="ECO:0000256" key="1">
    <source>
        <dbReference type="SAM" id="MobiDB-lite"/>
    </source>
</evidence>
<evidence type="ECO:0000313" key="2">
    <source>
        <dbReference type="EMBL" id="CEM37895.1"/>
    </source>
</evidence>
<organism evidence="2">
    <name type="scientific">Chromera velia CCMP2878</name>
    <dbReference type="NCBI Taxonomy" id="1169474"/>
    <lineage>
        <taxon>Eukaryota</taxon>
        <taxon>Sar</taxon>
        <taxon>Alveolata</taxon>
        <taxon>Colpodellida</taxon>
        <taxon>Chromeraceae</taxon>
        <taxon>Chromera</taxon>
    </lineage>
</organism>
<reference evidence="2" key="1">
    <citation type="submission" date="2014-11" db="EMBL/GenBank/DDBJ databases">
        <authorList>
            <person name="Otto D Thomas"/>
            <person name="Naeem Raeece"/>
        </authorList>
    </citation>
    <scope>NUCLEOTIDE SEQUENCE</scope>
</reference>
<feature type="compositionally biased region" description="Acidic residues" evidence="1">
    <location>
        <begin position="335"/>
        <end position="364"/>
    </location>
</feature>
<feature type="compositionally biased region" description="Basic and acidic residues" evidence="1">
    <location>
        <begin position="432"/>
        <end position="453"/>
    </location>
</feature>
<accession>A0A0G4H2L8</accession>
<dbReference type="Pfam" id="PF06067">
    <property type="entry name" value="DUF932"/>
    <property type="match status" value="1"/>
</dbReference>
<feature type="region of interest" description="Disordered" evidence="1">
    <location>
        <begin position="323"/>
        <end position="489"/>
    </location>
</feature>
<feature type="compositionally biased region" description="Acidic residues" evidence="1">
    <location>
        <begin position="414"/>
        <end position="431"/>
    </location>
</feature>
<dbReference type="AlphaFoldDB" id="A0A0G4H2L8"/>
<feature type="compositionally biased region" description="Basic residues" evidence="1">
    <location>
        <begin position="386"/>
        <end position="399"/>
    </location>
</feature>
<name>A0A0G4H2L8_9ALVE</name>
<feature type="compositionally biased region" description="Basic and acidic residues" evidence="1">
    <location>
        <begin position="323"/>
        <end position="334"/>
    </location>
</feature>
<proteinExistence type="predicted"/>
<feature type="compositionally biased region" description="Acidic residues" evidence="1">
    <location>
        <begin position="454"/>
        <end position="489"/>
    </location>
</feature>
<dbReference type="EMBL" id="CDMZ01001814">
    <property type="protein sequence ID" value="CEM37895.1"/>
    <property type="molecule type" value="Genomic_DNA"/>
</dbReference>
<dbReference type="InterPro" id="IPR026325">
    <property type="entry name" value="DUF932"/>
</dbReference>
<protein>
    <submittedName>
        <fullName evidence="2">Uncharacterized protein</fullName>
    </submittedName>
</protein>
<gene>
    <name evidence="2" type="ORF">Cvel_24451</name>
</gene>